<evidence type="ECO:0000313" key="3">
    <source>
        <dbReference type="EMBL" id="UGS28384.1"/>
    </source>
</evidence>
<gene>
    <name evidence="3" type="ORF">K8F61_00285</name>
</gene>
<dbReference type="Pfam" id="PF00857">
    <property type="entry name" value="Isochorismatase"/>
    <property type="match status" value="1"/>
</dbReference>
<dbReference type="InterPro" id="IPR050272">
    <property type="entry name" value="Isochorismatase-like_hydrls"/>
</dbReference>
<evidence type="ECO:0000256" key="1">
    <source>
        <dbReference type="ARBA" id="ARBA00022801"/>
    </source>
</evidence>
<organism evidence="3 4">
    <name type="scientific">Microbacterium resistens</name>
    <dbReference type="NCBI Taxonomy" id="156977"/>
    <lineage>
        <taxon>Bacteria</taxon>
        <taxon>Bacillati</taxon>
        <taxon>Actinomycetota</taxon>
        <taxon>Actinomycetes</taxon>
        <taxon>Micrococcales</taxon>
        <taxon>Microbacteriaceae</taxon>
        <taxon>Microbacterium</taxon>
    </lineage>
</organism>
<dbReference type="PANTHER" id="PTHR43540:SF6">
    <property type="entry name" value="ISOCHORISMATASE-LIKE DOMAIN-CONTAINING PROTEIN"/>
    <property type="match status" value="1"/>
</dbReference>
<proteinExistence type="predicted"/>
<dbReference type="EMBL" id="CP082781">
    <property type="protein sequence ID" value="UGS28384.1"/>
    <property type="molecule type" value="Genomic_DNA"/>
</dbReference>
<dbReference type="RefSeq" id="WP_174522520.1">
    <property type="nucleotide sequence ID" value="NZ_JAAGOQ010000019.1"/>
</dbReference>
<dbReference type="Proteomes" id="UP001199642">
    <property type="component" value="Chromosome"/>
</dbReference>
<reference evidence="3 4" key="1">
    <citation type="submission" date="2023-01" db="EMBL/GenBank/DDBJ databases">
        <title>Characterization of estradiol degrading bacteria Microbacterium sp. MZT7 and reveal degrading genes through genome analysis.</title>
        <authorList>
            <person name="Hao P."/>
            <person name="Gao Y."/>
        </authorList>
    </citation>
    <scope>NUCLEOTIDE SEQUENCE [LARGE SCALE GENOMIC DNA]</scope>
    <source>
        <strain evidence="3 4">MZT7</strain>
    </source>
</reference>
<keyword evidence="1" id="KW-0378">Hydrolase</keyword>
<protein>
    <submittedName>
        <fullName evidence="3">Isochorismatase family protein</fullName>
    </submittedName>
</protein>
<evidence type="ECO:0000259" key="2">
    <source>
        <dbReference type="Pfam" id="PF00857"/>
    </source>
</evidence>
<sequence length="193" mass="20830">MSQATQTALIIIDAQESFRQRSDDWAATANPRVLENIAELVEHARRIGDLIVWVTHAEPGTGGVFDPASGFVRVVDELEPHDGEVRIMKTSINSFTTTNLQQQLTTRGVRRLVICGIRTEQCCETTARVASDLGFEVEFVIDATTTSGIKAGDGYGAVSGEDLMRRTESILGGRGFATITTTAERIGTATATV</sequence>
<dbReference type="Gene3D" id="3.40.50.850">
    <property type="entry name" value="Isochorismatase-like"/>
    <property type="match status" value="1"/>
</dbReference>
<name>A0ABY3RZ83_9MICO</name>
<feature type="domain" description="Isochorismatase-like" evidence="2">
    <location>
        <begin position="7"/>
        <end position="147"/>
    </location>
</feature>
<evidence type="ECO:0000313" key="4">
    <source>
        <dbReference type="Proteomes" id="UP001199642"/>
    </source>
</evidence>
<dbReference type="InterPro" id="IPR036380">
    <property type="entry name" value="Isochorismatase-like_sf"/>
</dbReference>
<dbReference type="PANTHER" id="PTHR43540">
    <property type="entry name" value="PEROXYUREIDOACRYLATE/UREIDOACRYLATE AMIDOHYDROLASE-RELATED"/>
    <property type="match status" value="1"/>
</dbReference>
<accession>A0ABY3RZ83</accession>
<dbReference type="SUPFAM" id="SSF52499">
    <property type="entry name" value="Isochorismatase-like hydrolases"/>
    <property type="match status" value="1"/>
</dbReference>
<dbReference type="InterPro" id="IPR000868">
    <property type="entry name" value="Isochorismatase-like_dom"/>
</dbReference>
<keyword evidence="4" id="KW-1185">Reference proteome</keyword>